<keyword evidence="1 3" id="KW-0479">Metal-binding</keyword>
<dbReference type="RefSeq" id="WP_338469172.1">
    <property type="nucleotide sequence ID" value="NZ_CP143423.1"/>
</dbReference>
<feature type="binding site" evidence="3">
    <location>
        <position position="18"/>
    </location>
    <ligand>
        <name>Zn(2+)</name>
        <dbReference type="ChEBI" id="CHEBI:29105"/>
    </ligand>
</feature>
<dbReference type="EMBL" id="CP143423">
    <property type="protein sequence ID" value="WVX49949.1"/>
    <property type="molecule type" value="Genomic_DNA"/>
</dbReference>
<comment type="subunit">
    <text evidence="3">Interacts with GyrB.</text>
</comment>
<dbReference type="SUPFAM" id="SSF57716">
    <property type="entry name" value="Glucocorticoid receptor-like (DNA-binding domain)"/>
    <property type="match status" value="1"/>
</dbReference>
<evidence type="ECO:0000256" key="2">
    <source>
        <dbReference type="ARBA" id="ARBA00022833"/>
    </source>
</evidence>
<comment type="similarity">
    <text evidence="3">Belongs to the DNA gyrase inhibitor YacG family.</text>
</comment>
<evidence type="ECO:0000256" key="4">
    <source>
        <dbReference type="SAM" id="MobiDB-lite"/>
    </source>
</evidence>
<comment type="cofactor">
    <cofactor evidence="3">
        <name>Zn(2+)</name>
        <dbReference type="ChEBI" id="CHEBI:29105"/>
    </cofactor>
    <text evidence="3">Binds 1 zinc ion.</text>
</comment>
<evidence type="ECO:0000313" key="6">
    <source>
        <dbReference type="Proteomes" id="UP001318682"/>
    </source>
</evidence>
<dbReference type="Gene3D" id="3.30.50.10">
    <property type="entry name" value="Erythroid Transcription Factor GATA-1, subunit A"/>
    <property type="match status" value="1"/>
</dbReference>
<dbReference type="HAMAP" id="MF_00649">
    <property type="entry name" value="DNA_gyrase_inhibitor_YacG"/>
    <property type="match status" value="1"/>
</dbReference>
<dbReference type="PANTHER" id="PTHR36150">
    <property type="entry name" value="DNA GYRASE INHIBITOR YACG"/>
    <property type="match status" value="1"/>
</dbReference>
<organism evidence="5 6">
    <name type="scientific">Roseobacter fucihabitans</name>
    <dbReference type="NCBI Taxonomy" id="1537242"/>
    <lineage>
        <taxon>Bacteria</taxon>
        <taxon>Pseudomonadati</taxon>
        <taxon>Pseudomonadota</taxon>
        <taxon>Alphaproteobacteria</taxon>
        <taxon>Rhodobacterales</taxon>
        <taxon>Roseobacteraceae</taxon>
        <taxon>Roseobacter</taxon>
    </lineage>
</organism>
<dbReference type="Proteomes" id="UP001318682">
    <property type="component" value="Chromosome"/>
</dbReference>
<protein>
    <recommendedName>
        <fullName evidence="3">DNA gyrase inhibitor YacG</fullName>
    </recommendedName>
</protein>
<feature type="compositionally biased region" description="Basic and acidic residues" evidence="4">
    <location>
        <begin position="51"/>
        <end position="63"/>
    </location>
</feature>
<accession>A0ABZ2BV69</accession>
<dbReference type="InterPro" id="IPR013088">
    <property type="entry name" value="Znf_NHR/GATA"/>
</dbReference>
<keyword evidence="2 3" id="KW-0862">Zinc</keyword>
<feature type="binding site" evidence="3">
    <location>
        <position position="6"/>
    </location>
    <ligand>
        <name>Zn(2+)</name>
        <dbReference type="ChEBI" id="CHEBI:29105"/>
    </ligand>
</feature>
<evidence type="ECO:0000256" key="3">
    <source>
        <dbReference type="HAMAP-Rule" id="MF_00649"/>
    </source>
</evidence>
<feature type="binding site" evidence="3">
    <location>
        <position position="3"/>
    </location>
    <ligand>
        <name>Zn(2+)</name>
        <dbReference type="ChEBI" id="CHEBI:29105"/>
    </ligand>
</feature>
<feature type="region of interest" description="Disordered" evidence="4">
    <location>
        <begin position="40"/>
        <end position="63"/>
    </location>
</feature>
<comment type="function">
    <text evidence="3">Inhibits all the catalytic activities of DNA gyrase by preventing its interaction with DNA. Acts by binding directly to the C-terminal domain of GyrB, which probably disrupts DNA binding by the gyrase.</text>
</comment>
<keyword evidence="6" id="KW-1185">Reference proteome</keyword>
<sequence length="63" mass="7208">MTCPLCGKKTDIKTRPFCSKRCADVDLARWFNGSYAVPSTDPEDVEQVLEEALRNPERQEKPH</sequence>
<reference evidence="5 6" key="1">
    <citation type="submission" date="2015-07" db="EMBL/GenBank/DDBJ databases">
        <authorList>
            <person name="Voget S."/>
            <person name="Dogs M."/>
            <person name="Brinkhoff T.H."/>
            <person name="Daniel R."/>
        </authorList>
    </citation>
    <scope>NUCLEOTIDE SEQUENCE [LARGE SCALE GENOMIC DNA]</scope>
    <source>
        <strain evidence="5 6">B14</strain>
    </source>
</reference>
<proteinExistence type="inferred from homology"/>
<dbReference type="Pfam" id="PF03884">
    <property type="entry name" value="YacG"/>
    <property type="match status" value="1"/>
</dbReference>
<name>A0ABZ2BV69_9RHOB</name>
<dbReference type="PANTHER" id="PTHR36150:SF1">
    <property type="entry name" value="DNA GYRASE INHIBITOR YACG"/>
    <property type="match status" value="1"/>
</dbReference>
<evidence type="ECO:0000313" key="5">
    <source>
        <dbReference type="EMBL" id="WVX49949.1"/>
    </source>
</evidence>
<dbReference type="InterPro" id="IPR005584">
    <property type="entry name" value="DNA_gyrase_inhibitor_YacG"/>
</dbReference>
<gene>
    <name evidence="3 5" type="primary">yacG</name>
    <name evidence="5" type="ORF">ROLI_030450</name>
</gene>
<reference evidence="6" key="2">
    <citation type="submission" date="2024-01" db="EMBL/GenBank/DDBJ databases">
        <title>Roseobacter fucihabitans sp. nov., isolated from the brown alga Fucus spiralis.</title>
        <authorList>
            <person name="Hahnke S."/>
            <person name="Berger M."/>
            <person name="Schlingloff A."/>
            <person name="Athale I."/>
            <person name="Neumann-Schaal M."/>
            <person name="Adenaya A."/>
            <person name="Poehlein A."/>
            <person name="Daniel R."/>
            <person name="Pertersen J."/>
            <person name="Brinkhoff T."/>
        </authorList>
    </citation>
    <scope>NUCLEOTIDE SEQUENCE [LARGE SCALE GENOMIC DNA]</scope>
    <source>
        <strain evidence="6">B14</strain>
    </source>
</reference>
<evidence type="ECO:0000256" key="1">
    <source>
        <dbReference type="ARBA" id="ARBA00022723"/>
    </source>
</evidence>
<feature type="binding site" evidence="3">
    <location>
        <position position="22"/>
    </location>
    <ligand>
        <name>Zn(2+)</name>
        <dbReference type="ChEBI" id="CHEBI:29105"/>
    </ligand>
</feature>